<sequence>MKKNKIVVYTAIAGDYDKLLAPELIEDGVDYVCFTDNPDLTSDLWQLRPFTPKEYKFAQQDPVRLARRVKVLPHEHFPDYEYSIWMDANLTLRGSVKELINIGLETCHLATWQMPERVLCTYQQAEALIKGNYDAADVIREQMTKYRLLGFPEMNAELDQHGVMTCVLVRKHMEPELMRAMYDWWAEIALHSRRDQLSFHYIAWKNQLKYYLYDGNARDNRFFIWRRHDSRVAYLQSLGQTILQQIESRAAERAIVLWGTGSAARQTMQALPGLKVEASVDSNSAHWGKEIAGLAVYSPEQLDARLHYVVIASSYYYEISTQLCERGFSDETDFSFGISKELIGLVNFKDW</sequence>
<organism evidence="2 3">
    <name type="scientific">Alkalimonas amylolytica</name>
    <dbReference type="NCBI Taxonomy" id="152573"/>
    <lineage>
        <taxon>Bacteria</taxon>
        <taxon>Pseudomonadati</taxon>
        <taxon>Pseudomonadota</taxon>
        <taxon>Gammaproteobacteria</taxon>
        <taxon>Alkalimonas</taxon>
    </lineage>
</organism>
<dbReference type="EMBL" id="FNRM01000003">
    <property type="protein sequence ID" value="SEA44501.1"/>
    <property type="molecule type" value="Genomic_DNA"/>
</dbReference>
<dbReference type="Pfam" id="PF04765">
    <property type="entry name" value="TOD1_MUCI70"/>
    <property type="match status" value="1"/>
</dbReference>
<dbReference type="InterPro" id="IPR048354">
    <property type="entry name" value="TOD1_MUCI70_glycTrfase_dom"/>
</dbReference>
<dbReference type="STRING" id="152573.SAMN04488051_103231"/>
<protein>
    <recommendedName>
        <fullName evidence="1">TOD1/MUCI70 glycosyltransferase-like domain-containing protein</fullName>
    </recommendedName>
</protein>
<dbReference type="OrthoDB" id="396512at2"/>
<dbReference type="RefSeq" id="WP_091341486.1">
    <property type="nucleotide sequence ID" value="NZ_FNRM01000003.1"/>
</dbReference>
<dbReference type="Gene3D" id="3.40.50.720">
    <property type="entry name" value="NAD(P)-binding Rossmann-like Domain"/>
    <property type="match status" value="1"/>
</dbReference>
<dbReference type="PANTHER" id="PTHR12956:SF17">
    <property type="entry name" value="OS01G0749100 PROTEIN"/>
    <property type="match status" value="1"/>
</dbReference>
<gene>
    <name evidence="2" type="ORF">SAMN04488051_103231</name>
</gene>
<evidence type="ECO:0000313" key="3">
    <source>
        <dbReference type="Proteomes" id="UP000198773"/>
    </source>
</evidence>
<dbReference type="InterPro" id="IPR006852">
    <property type="entry name" value="TOD1_MUCI70"/>
</dbReference>
<dbReference type="Proteomes" id="UP000198773">
    <property type="component" value="Unassembled WGS sequence"/>
</dbReference>
<reference evidence="2 3" key="1">
    <citation type="submission" date="2016-10" db="EMBL/GenBank/DDBJ databases">
        <authorList>
            <person name="de Groot N.N."/>
        </authorList>
    </citation>
    <scope>NUCLEOTIDE SEQUENCE [LARGE SCALE GENOMIC DNA]</scope>
    <source>
        <strain evidence="2 3">CGMCC 1.3430</strain>
    </source>
</reference>
<accession>A0A1H4B8M8</accession>
<keyword evidence="3" id="KW-1185">Reference proteome</keyword>
<proteinExistence type="predicted"/>
<dbReference type="PANTHER" id="PTHR12956">
    <property type="entry name" value="ALKALINE CERAMIDASE-RELATED"/>
    <property type="match status" value="1"/>
</dbReference>
<evidence type="ECO:0000259" key="1">
    <source>
        <dbReference type="Pfam" id="PF04765"/>
    </source>
</evidence>
<evidence type="ECO:0000313" key="2">
    <source>
        <dbReference type="EMBL" id="SEA44501.1"/>
    </source>
</evidence>
<name>A0A1H4B8M8_ALKAM</name>
<dbReference type="AlphaFoldDB" id="A0A1H4B8M8"/>
<feature type="domain" description="TOD1/MUCI70 glycosyltransferase-like" evidence="1">
    <location>
        <begin position="61"/>
        <end position="207"/>
    </location>
</feature>